<gene>
    <name evidence="2" type="ORF">F6J89_18365</name>
</gene>
<feature type="domain" description="BDLP-like helical" evidence="1">
    <location>
        <begin position="85"/>
        <end position="302"/>
    </location>
</feature>
<dbReference type="Pfam" id="PF21808">
    <property type="entry name" value="Dynamin-like_hel_bact"/>
    <property type="match status" value="1"/>
</dbReference>
<comment type="caution">
    <text evidence="2">The sequence shown here is derived from an EMBL/GenBank/DDBJ whole genome shotgun (WGS) entry which is preliminary data.</text>
</comment>
<sequence length="319" mass="37151">MINSKKNIHINGWEGIEDYIKKEIEHDEIEDEDERRDFEEKVKEEIKEAFICRLSESLEEDEETIEKLWGKKIFNIYAQDAKNKLKKQTSLQGTGFPEFTEALSNFLKYERLAMELFQPVQTASEVYNSVIEVTNQRLGTLKTKLNELQEQAKNCQPRFDLMKEICLSLSKEVDSDKELCANDVVNSYKNHFTSICSNFEREFTCLPKLEDLSPEKRSKFKEEMQSIFQQFMQDKLKQWNQNTELKVRHKFDNLNESFMQGELKYDKAREEIKDILNITKESRLDAAKLSYSTLSPDKPDVATATANPIKKVVGVGALG</sequence>
<dbReference type="InterPro" id="IPR049399">
    <property type="entry name" value="BDLP-like_hel"/>
</dbReference>
<dbReference type="EMBL" id="JAAHFQ010000383">
    <property type="protein sequence ID" value="NER29530.1"/>
    <property type="molecule type" value="Genomic_DNA"/>
</dbReference>
<feature type="non-terminal residue" evidence="2">
    <location>
        <position position="319"/>
    </location>
</feature>
<evidence type="ECO:0000313" key="2">
    <source>
        <dbReference type="EMBL" id="NER29530.1"/>
    </source>
</evidence>
<reference evidence="2" key="1">
    <citation type="submission" date="2019-11" db="EMBL/GenBank/DDBJ databases">
        <title>Genomic insights into an expanded diversity of filamentous marine cyanobacteria reveals the extraordinary biosynthetic potential of Moorea and Okeania.</title>
        <authorList>
            <person name="Ferreira Leao T."/>
            <person name="Wang M."/>
            <person name="Moss N."/>
            <person name="Da Silva R."/>
            <person name="Sanders J."/>
            <person name="Nurk S."/>
            <person name="Gurevich A."/>
            <person name="Humphrey G."/>
            <person name="Reher R."/>
            <person name="Zhu Q."/>
            <person name="Belda-Ferre P."/>
            <person name="Glukhov E."/>
            <person name="Rex R."/>
            <person name="Dorrestein P.C."/>
            <person name="Knight R."/>
            <person name="Pevzner P."/>
            <person name="Gerwick W.H."/>
            <person name="Gerwick L."/>
        </authorList>
    </citation>
    <scope>NUCLEOTIDE SEQUENCE</scope>
    <source>
        <strain evidence="2">SIO1C4</strain>
    </source>
</reference>
<protein>
    <recommendedName>
        <fullName evidence="1">BDLP-like helical domain-containing protein</fullName>
    </recommendedName>
</protein>
<name>A0A6B3ND59_9CYAN</name>
<proteinExistence type="predicted"/>
<dbReference type="AlphaFoldDB" id="A0A6B3ND59"/>
<organism evidence="2">
    <name type="scientific">Symploca sp. SIO1C4</name>
    <dbReference type="NCBI Taxonomy" id="2607765"/>
    <lineage>
        <taxon>Bacteria</taxon>
        <taxon>Bacillati</taxon>
        <taxon>Cyanobacteriota</taxon>
        <taxon>Cyanophyceae</taxon>
        <taxon>Coleofasciculales</taxon>
        <taxon>Coleofasciculaceae</taxon>
        <taxon>Symploca</taxon>
    </lineage>
</organism>
<evidence type="ECO:0000259" key="1">
    <source>
        <dbReference type="Pfam" id="PF21808"/>
    </source>
</evidence>
<accession>A0A6B3ND59</accession>